<evidence type="ECO:0000256" key="2">
    <source>
        <dbReference type="ARBA" id="ARBA00001911"/>
    </source>
</evidence>
<dbReference type="InterPro" id="IPR050071">
    <property type="entry name" value="Dehydroquinate_synthase"/>
</dbReference>
<dbReference type="PANTHER" id="PTHR43622">
    <property type="entry name" value="3-DEHYDROQUINATE SYNTHASE"/>
    <property type="match status" value="1"/>
</dbReference>
<proteinExistence type="inferred from homology"/>
<keyword evidence="8 17" id="KW-0963">Cytoplasm</keyword>
<comment type="caution">
    <text evidence="20">The sequence shown here is derived from an EMBL/GenBank/DDBJ whole genome shotgun (WGS) entry which is preliminary data.</text>
</comment>
<dbReference type="Gene3D" id="3.40.50.1970">
    <property type="match status" value="1"/>
</dbReference>
<dbReference type="InterPro" id="IPR016037">
    <property type="entry name" value="DHQ_synth_AroB"/>
</dbReference>
<keyword evidence="9 17" id="KW-0028">Amino-acid biosynthesis</keyword>
<comment type="cofactor">
    <cofactor evidence="17">
        <name>Co(2+)</name>
        <dbReference type="ChEBI" id="CHEBI:48828"/>
    </cofactor>
    <cofactor evidence="17">
        <name>Zn(2+)</name>
        <dbReference type="ChEBI" id="CHEBI:29105"/>
    </cofactor>
    <text evidence="17">Binds 1 divalent metal cation per subunit. Can use either Co(2+) or Zn(2+).</text>
</comment>
<dbReference type="Gene3D" id="1.20.1090.10">
    <property type="entry name" value="Dehydroquinate synthase-like - alpha domain"/>
    <property type="match status" value="1"/>
</dbReference>
<comment type="subcellular location">
    <subcellularLocation>
        <location evidence="3 17">Cytoplasm</location>
    </subcellularLocation>
</comment>
<dbReference type="PANTHER" id="PTHR43622:SF7">
    <property type="entry name" value="3-DEHYDROQUINATE SYNTHASE, CHLOROPLASTIC"/>
    <property type="match status" value="1"/>
</dbReference>
<dbReference type="HAMAP" id="MF_00110">
    <property type="entry name" value="DHQ_synthase"/>
    <property type="match status" value="1"/>
</dbReference>
<keyword evidence="11 17" id="KW-0547">Nucleotide-binding</keyword>
<feature type="binding site" evidence="17">
    <location>
        <begin position="106"/>
        <end position="110"/>
    </location>
    <ligand>
        <name>NAD(+)</name>
        <dbReference type="ChEBI" id="CHEBI:57540"/>
    </ligand>
</feature>
<keyword evidence="10 17" id="KW-0479">Metal-binding</keyword>
<dbReference type="Proteomes" id="UP001597285">
    <property type="component" value="Unassembled WGS sequence"/>
</dbReference>
<dbReference type="EC" id="4.2.3.4" evidence="6 17"/>
<keyword evidence="12 17" id="KW-0862">Zinc</keyword>
<feature type="binding site" evidence="17">
    <location>
        <position position="152"/>
    </location>
    <ligand>
        <name>NAD(+)</name>
        <dbReference type="ChEBI" id="CHEBI:57540"/>
    </ligand>
</feature>
<dbReference type="CDD" id="cd08195">
    <property type="entry name" value="DHQS"/>
    <property type="match status" value="1"/>
</dbReference>
<dbReference type="GO" id="GO:0003856">
    <property type="term" value="F:3-dehydroquinate synthase activity"/>
    <property type="evidence" value="ECO:0007669"/>
    <property type="project" value="UniProtKB-EC"/>
</dbReference>
<dbReference type="InterPro" id="IPR030963">
    <property type="entry name" value="DHQ_synth_fam"/>
</dbReference>
<evidence type="ECO:0000256" key="8">
    <source>
        <dbReference type="ARBA" id="ARBA00022490"/>
    </source>
</evidence>
<dbReference type="RefSeq" id="WP_058918487.1">
    <property type="nucleotide sequence ID" value="NZ_JBHSQC010000025.1"/>
</dbReference>
<sequence length="351" mass="38970">MAELVVDLKEQSYPLKIRKGLLNDVGLEITRFYHGKKVAIITDQTVARYYEKQVKEGLLKEGYEVVVIALPPGEESKSLNQLPFLYKALIDFGLTRSDLIVALGGGVVGDVGGFSAATFLRGIPFVQIPTTLLAQVDSSIGGKVAVDLPEGKNLVGSFYHPVLVLIDPLVLETLSDRFFYDGMAEVIKYACILDVDFFAFLKTLKTRAEMTKQIEQIIYTCCSLKKAIVESDERDTAERMLLNFGHTLGHALETFYAYKKYTHGEAVAIGMYQITLLAEEKGLSAIGTAETIKSLLIQYHLPYTLEHKDYAAVLEYVALDKKNINGVLKVVLLKTIGKSYLEETTATFFVN</sequence>
<keyword evidence="15 17" id="KW-0456">Lyase</keyword>
<evidence type="ECO:0000256" key="16">
    <source>
        <dbReference type="ARBA" id="ARBA00023285"/>
    </source>
</evidence>
<evidence type="ECO:0000256" key="7">
    <source>
        <dbReference type="ARBA" id="ARBA00017684"/>
    </source>
</evidence>
<evidence type="ECO:0000256" key="3">
    <source>
        <dbReference type="ARBA" id="ARBA00004496"/>
    </source>
</evidence>
<evidence type="ECO:0000256" key="11">
    <source>
        <dbReference type="ARBA" id="ARBA00022741"/>
    </source>
</evidence>
<comment type="similarity">
    <text evidence="5 17">Belongs to the sugar phosphate cyclases superfamily. Dehydroquinate synthase family.</text>
</comment>
<dbReference type="Pfam" id="PF24621">
    <property type="entry name" value="DHQS_C"/>
    <property type="match status" value="1"/>
</dbReference>
<comment type="catalytic activity">
    <reaction evidence="1 17">
        <text>7-phospho-2-dehydro-3-deoxy-D-arabino-heptonate = 3-dehydroquinate + phosphate</text>
        <dbReference type="Rhea" id="RHEA:21968"/>
        <dbReference type="ChEBI" id="CHEBI:32364"/>
        <dbReference type="ChEBI" id="CHEBI:43474"/>
        <dbReference type="ChEBI" id="CHEBI:58394"/>
        <dbReference type="EC" id="4.2.3.4"/>
    </reaction>
</comment>
<dbReference type="NCBIfam" id="TIGR01357">
    <property type="entry name" value="aroB"/>
    <property type="match status" value="1"/>
</dbReference>
<reference evidence="21" key="1">
    <citation type="journal article" date="2019" name="Int. J. Syst. Evol. Microbiol.">
        <title>The Global Catalogue of Microorganisms (GCM) 10K type strain sequencing project: providing services to taxonomists for standard genome sequencing and annotation.</title>
        <authorList>
            <consortium name="The Broad Institute Genomics Platform"/>
            <consortium name="The Broad Institute Genome Sequencing Center for Infectious Disease"/>
            <person name="Wu L."/>
            <person name="Ma J."/>
        </authorList>
    </citation>
    <scope>NUCLEOTIDE SEQUENCE [LARGE SCALE GENOMIC DNA]</scope>
    <source>
        <strain evidence="21">KCTC 42143</strain>
    </source>
</reference>
<evidence type="ECO:0000256" key="10">
    <source>
        <dbReference type="ARBA" id="ARBA00022723"/>
    </source>
</evidence>
<dbReference type="InterPro" id="IPR056179">
    <property type="entry name" value="DHQS_C"/>
</dbReference>
<evidence type="ECO:0000313" key="21">
    <source>
        <dbReference type="Proteomes" id="UP001597285"/>
    </source>
</evidence>
<evidence type="ECO:0000256" key="12">
    <source>
        <dbReference type="ARBA" id="ARBA00022833"/>
    </source>
</evidence>
<gene>
    <name evidence="17 20" type="primary">aroB</name>
    <name evidence="20" type="ORF">ACFSBK_05525</name>
</gene>
<evidence type="ECO:0000256" key="14">
    <source>
        <dbReference type="ARBA" id="ARBA00023141"/>
    </source>
</evidence>
<feature type="binding site" evidence="17">
    <location>
        <position position="143"/>
    </location>
    <ligand>
        <name>NAD(+)</name>
        <dbReference type="ChEBI" id="CHEBI:57540"/>
    </ligand>
</feature>
<evidence type="ECO:0000256" key="17">
    <source>
        <dbReference type="HAMAP-Rule" id="MF_00110"/>
    </source>
</evidence>
<feature type="domain" description="3-dehydroquinate synthase C-terminal" evidence="19">
    <location>
        <begin position="182"/>
        <end position="323"/>
    </location>
</feature>
<accession>A0ABW4NLR2</accession>
<evidence type="ECO:0000256" key="6">
    <source>
        <dbReference type="ARBA" id="ARBA00013031"/>
    </source>
</evidence>
<feature type="domain" description="3-dehydroquinate synthase N-terminal" evidence="18">
    <location>
        <begin position="68"/>
        <end position="179"/>
    </location>
</feature>
<protein>
    <recommendedName>
        <fullName evidence="7 17">3-dehydroquinate synthase</fullName>
        <shortName evidence="17">DHQS</shortName>
        <ecNumber evidence="6 17">4.2.3.4</ecNumber>
    </recommendedName>
</protein>
<dbReference type="Pfam" id="PF01761">
    <property type="entry name" value="DHQ_synthase"/>
    <property type="match status" value="1"/>
</dbReference>
<dbReference type="SUPFAM" id="SSF56796">
    <property type="entry name" value="Dehydroquinate synthase-like"/>
    <property type="match status" value="1"/>
</dbReference>
<dbReference type="EMBL" id="JBHUFF010000013">
    <property type="protein sequence ID" value="MFD1799307.1"/>
    <property type="molecule type" value="Genomic_DNA"/>
</dbReference>
<comment type="function">
    <text evidence="17">Catalyzes the conversion of 3-deoxy-D-arabino-heptulosonate 7-phosphate (DAHP) to dehydroquinate (DHQ).</text>
</comment>
<evidence type="ECO:0000256" key="1">
    <source>
        <dbReference type="ARBA" id="ARBA00001393"/>
    </source>
</evidence>
<name>A0ABW4NLR2_9LACT</name>
<evidence type="ECO:0000313" key="20">
    <source>
        <dbReference type="EMBL" id="MFD1799307.1"/>
    </source>
</evidence>
<comment type="cofactor">
    <cofactor evidence="2 17">
        <name>NAD(+)</name>
        <dbReference type="ChEBI" id="CHEBI:57540"/>
    </cofactor>
</comment>
<dbReference type="PIRSF" id="PIRSF001455">
    <property type="entry name" value="DHQ_synth"/>
    <property type="match status" value="1"/>
</dbReference>
<evidence type="ECO:0000256" key="15">
    <source>
        <dbReference type="ARBA" id="ARBA00023239"/>
    </source>
</evidence>
<keyword evidence="14 17" id="KW-0057">Aromatic amino acid biosynthesis</keyword>
<evidence type="ECO:0000256" key="5">
    <source>
        <dbReference type="ARBA" id="ARBA00005412"/>
    </source>
</evidence>
<comment type="pathway">
    <text evidence="4 17">Metabolic intermediate biosynthesis; chorismate biosynthesis; chorismate from D-erythrose 4-phosphate and phosphoenolpyruvate: step 2/7.</text>
</comment>
<feature type="binding site" evidence="17">
    <location>
        <position position="263"/>
    </location>
    <ligand>
        <name>Zn(2+)</name>
        <dbReference type="ChEBI" id="CHEBI:29105"/>
    </ligand>
</feature>
<evidence type="ECO:0000256" key="4">
    <source>
        <dbReference type="ARBA" id="ARBA00004661"/>
    </source>
</evidence>
<keyword evidence="21" id="KW-1185">Reference proteome</keyword>
<dbReference type="InterPro" id="IPR030960">
    <property type="entry name" value="DHQS/DOIS_N"/>
</dbReference>
<evidence type="ECO:0000256" key="13">
    <source>
        <dbReference type="ARBA" id="ARBA00023027"/>
    </source>
</evidence>
<comment type="caution">
    <text evidence="17">Lacks conserved residue(s) required for the propagation of feature annotation.</text>
</comment>
<evidence type="ECO:0000256" key="9">
    <source>
        <dbReference type="ARBA" id="ARBA00022605"/>
    </source>
</evidence>
<keyword evidence="16 17" id="KW-0170">Cobalt</keyword>
<organism evidence="20 21">
    <name type="scientific">Carnobacterium antarcticum</name>
    <dbReference type="NCBI Taxonomy" id="2126436"/>
    <lineage>
        <taxon>Bacteria</taxon>
        <taxon>Bacillati</taxon>
        <taxon>Bacillota</taxon>
        <taxon>Bacilli</taxon>
        <taxon>Lactobacillales</taxon>
        <taxon>Carnobacteriaceae</taxon>
        <taxon>Carnobacterium</taxon>
    </lineage>
</organism>
<feature type="binding site" evidence="17">
    <location>
        <position position="185"/>
    </location>
    <ligand>
        <name>Zn(2+)</name>
        <dbReference type="ChEBI" id="CHEBI:29105"/>
    </ligand>
</feature>
<evidence type="ECO:0000259" key="19">
    <source>
        <dbReference type="Pfam" id="PF24621"/>
    </source>
</evidence>
<keyword evidence="13 17" id="KW-0520">NAD</keyword>
<evidence type="ECO:0000259" key="18">
    <source>
        <dbReference type="Pfam" id="PF01761"/>
    </source>
</evidence>
<feature type="binding site" evidence="17">
    <location>
        <position position="246"/>
    </location>
    <ligand>
        <name>Zn(2+)</name>
        <dbReference type="ChEBI" id="CHEBI:29105"/>
    </ligand>
</feature>
<feature type="binding site" evidence="17">
    <location>
        <begin position="130"/>
        <end position="131"/>
    </location>
    <ligand>
        <name>NAD(+)</name>
        <dbReference type="ChEBI" id="CHEBI:57540"/>
    </ligand>
</feature>